<dbReference type="EMBL" id="LR746268">
    <property type="protein sequence ID" value="CAA7396086.1"/>
    <property type="molecule type" value="Genomic_DNA"/>
</dbReference>
<dbReference type="AlphaFoldDB" id="A0A7I8KFN9"/>
<evidence type="ECO:0000313" key="2">
    <source>
        <dbReference type="Proteomes" id="UP000663760"/>
    </source>
</evidence>
<protein>
    <submittedName>
        <fullName evidence="1">Uncharacterized protein</fullName>
    </submittedName>
</protein>
<reference evidence="1" key="1">
    <citation type="submission" date="2020-02" db="EMBL/GenBank/DDBJ databases">
        <authorList>
            <person name="Scholz U."/>
            <person name="Mascher M."/>
            <person name="Fiebig A."/>
        </authorList>
    </citation>
    <scope>NUCLEOTIDE SEQUENCE</scope>
</reference>
<keyword evidence="2" id="KW-1185">Reference proteome</keyword>
<organism evidence="1 2">
    <name type="scientific">Spirodela intermedia</name>
    <name type="common">Intermediate duckweed</name>
    <dbReference type="NCBI Taxonomy" id="51605"/>
    <lineage>
        <taxon>Eukaryota</taxon>
        <taxon>Viridiplantae</taxon>
        <taxon>Streptophyta</taxon>
        <taxon>Embryophyta</taxon>
        <taxon>Tracheophyta</taxon>
        <taxon>Spermatophyta</taxon>
        <taxon>Magnoliopsida</taxon>
        <taxon>Liliopsida</taxon>
        <taxon>Araceae</taxon>
        <taxon>Lemnoideae</taxon>
        <taxon>Spirodela</taxon>
    </lineage>
</organism>
<gene>
    <name evidence="1" type="ORF">SI8410_05006749</name>
</gene>
<evidence type="ECO:0000313" key="1">
    <source>
        <dbReference type="EMBL" id="CAA7396086.1"/>
    </source>
</evidence>
<sequence>MYQNFKCFERLLCTVYDLEGSLWIKTT</sequence>
<dbReference type="Proteomes" id="UP000663760">
    <property type="component" value="Chromosome 5"/>
</dbReference>
<proteinExistence type="predicted"/>
<name>A0A7I8KFN9_SPIIN</name>
<accession>A0A7I8KFN9</accession>